<dbReference type="Gene3D" id="1.10.357.10">
    <property type="entry name" value="Tetracycline Repressor, domain 2"/>
    <property type="match status" value="1"/>
</dbReference>
<dbReference type="GO" id="GO:0003700">
    <property type="term" value="F:DNA-binding transcription factor activity"/>
    <property type="evidence" value="ECO:0007669"/>
    <property type="project" value="TreeGrafter"/>
</dbReference>
<dbReference type="FunFam" id="1.10.10.60:FF:000141">
    <property type="entry name" value="TetR family transcriptional regulator"/>
    <property type="match status" value="1"/>
</dbReference>
<dbReference type="InterPro" id="IPR009057">
    <property type="entry name" value="Homeodomain-like_sf"/>
</dbReference>
<dbReference type="SUPFAM" id="SSF48498">
    <property type="entry name" value="Tetracyclin repressor-like, C-terminal domain"/>
    <property type="match status" value="1"/>
</dbReference>
<dbReference type="PANTHER" id="PTHR30055">
    <property type="entry name" value="HTH-TYPE TRANSCRIPTIONAL REGULATOR RUTR"/>
    <property type="match status" value="1"/>
</dbReference>
<reference evidence="6 7" key="1">
    <citation type="submission" date="2019-03" db="EMBL/GenBank/DDBJ databases">
        <title>Genomic Encyclopedia of Type Strains, Phase IV (KMG-IV): sequencing the most valuable type-strain genomes for metagenomic binning, comparative biology and taxonomic classification.</title>
        <authorList>
            <person name="Goeker M."/>
        </authorList>
    </citation>
    <scope>NUCLEOTIDE SEQUENCE [LARGE SCALE GENOMIC DNA]</scope>
    <source>
        <strain evidence="6 7">JA181</strain>
    </source>
</reference>
<protein>
    <submittedName>
        <fullName evidence="6">TetR family transcriptional regulator</fullName>
    </submittedName>
</protein>
<dbReference type="InterPro" id="IPR050109">
    <property type="entry name" value="HTH-type_TetR-like_transc_reg"/>
</dbReference>
<comment type="caution">
    <text evidence="6">The sequence shown here is derived from an EMBL/GenBank/DDBJ whole genome shotgun (WGS) entry which is preliminary data.</text>
</comment>
<sequence length="225" mass="25115">MPQDSPMTAKPDRIRKGRKFDQVLEGARDIFLRDGFERASVDAIARAAGVSKATLYNYFPDKRLLFSEVLRRECDRQAGAALHEIDMAAPAETVLKSAARHIVSALLSEFNQAVFRICVAESDRFPNLGAAFYQSGPMRLRSEIAAFLREATRRGELSVEDETLAADQFAELCKADLYTRRVFRLDNGFAEDEIRRVIDGAVAVFLARYGTDRTRPPRLSPAAGP</sequence>
<feature type="DNA-binding region" description="H-T-H motif" evidence="4">
    <location>
        <begin position="40"/>
        <end position="59"/>
    </location>
</feature>
<feature type="domain" description="HTH tetR-type" evidence="5">
    <location>
        <begin position="17"/>
        <end position="77"/>
    </location>
</feature>
<keyword evidence="3" id="KW-0804">Transcription</keyword>
<dbReference type="GO" id="GO:0000976">
    <property type="term" value="F:transcription cis-regulatory region binding"/>
    <property type="evidence" value="ECO:0007669"/>
    <property type="project" value="TreeGrafter"/>
</dbReference>
<dbReference type="AlphaFoldDB" id="A0A4R8G4Z2"/>
<dbReference type="InterPro" id="IPR001647">
    <property type="entry name" value="HTH_TetR"/>
</dbReference>
<accession>A0A4R8G4Z2</accession>
<name>A0A4R8G4Z2_9RHOB</name>
<keyword evidence="1" id="KW-0805">Transcription regulation</keyword>
<dbReference type="Pfam" id="PF00440">
    <property type="entry name" value="TetR_N"/>
    <property type="match status" value="1"/>
</dbReference>
<organism evidence="6 7">
    <name type="scientific">Rhodovulum visakhapatnamense</name>
    <dbReference type="NCBI Taxonomy" id="364297"/>
    <lineage>
        <taxon>Bacteria</taxon>
        <taxon>Pseudomonadati</taxon>
        <taxon>Pseudomonadota</taxon>
        <taxon>Alphaproteobacteria</taxon>
        <taxon>Rhodobacterales</taxon>
        <taxon>Paracoccaceae</taxon>
        <taxon>Rhodovulum</taxon>
    </lineage>
</organism>
<evidence type="ECO:0000259" key="5">
    <source>
        <dbReference type="PROSITE" id="PS50977"/>
    </source>
</evidence>
<dbReference type="PROSITE" id="PS01081">
    <property type="entry name" value="HTH_TETR_1"/>
    <property type="match status" value="1"/>
</dbReference>
<dbReference type="PROSITE" id="PS50977">
    <property type="entry name" value="HTH_TETR_2"/>
    <property type="match status" value="1"/>
</dbReference>
<dbReference type="Pfam" id="PF14246">
    <property type="entry name" value="TetR_C_7"/>
    <property type="match status" value="1"/>
</dbReference>
<evidence type="ECO:0000256" key="3">
    <source>
        <dbReference type="ARBA" id="ARBA00023163"/>
    </source>
</evidence>
<dbReference type="InterPro" id="IPR023772">
    <property type="entry name" value="DNA-bd_HTH_TetR-type_CS"/>
</dbReference>
<evidence type="ECO:0000313" key="6">
    <source>
        <dbReference type="EMBL" id="TDX33371.1"/>
    </source>
</evidence>
<keyword evidence="2 4" id="KW-0238">DNA-binding</keyword>
<evidence type="ECO:0000313" key="7">
    <source>
        <dbReference type="Proteomes" id="UP000295484"/>
    </source>
</evidence>
<dbReference type="Gene3D" id="1.10.10.60">
    <property type="entry name" value="Homeodomain-like"/>
    <property type="match status" value="1"/>
</dbReference>
<dbReference type="InterPro" id="IPR036271">
    <property type="entry name" value="Tet_transcr_reg_TetR-rel_C_sf"/>
</dbReference>
<dbReference type="PANTHER" id="PTHR30055:SF146">
    <property type="entry name" value="HTH-TYPE TRANSCRIPTIONAL DUAL REGULATOR CECR"/>
    <property type="match status" value="1"/>
</dbReference>
<dbReference type="EMBL" id="SOEB01000002">
    <property type="protein sequence ID" value="TDX33371.1"/>
    <property type="molecule type" value="Genomic_DNA"/>
</dbReference>
<gene>
    <name evidence="6" type="ORF">EV657_102248</name>
</gene>
<evidence type="ECO:0000256" key="2">
    <source>
        <dbReference type="ARBA" id="ARBA00023125"/>
    </source>
</evidence>
<dbReference type="InterPro" id="IPR039536">
    <property type="entry name" value="TetR_C_Proteobacteria"/>
</dbReference>
<evidence type="ECO:0000256" key="1">
    <source>
        <dbReference type="ARBA" id="ARBA00023015"/>
    </source>
</evidence>
<evidence type="ECO:0000256" key="4">
    <source>
        <dbReference type="PROSITE-ProRule" id="PRU00335"/>
    </source>
</evidence>
<dbReference type="SUPFAM" id="SSF46689">
    <property type="entry name" value="Homeodomain-like"/>
    <property type="match status" value="1"/>
</dbReference>
<dbReference type="Proteomes" id="UP000295484">
    <property type="component" value="Unassembled WGS sequence"/>
</dbReference>
<proteinExistence type="predicted"/>
<dbReference type="PRINTS" id="PR00455">
    <property type="entry name" value="HTHTETR"/>
</dbReference>